<dbReference type="InterPro" id="IPR011009">
    <property type="entry name" value="Kinase-like_dom_sf"/>
</dbReference>
<feature type="non-terminal residue" evidence="5">
    <location>
        <position position="88"/>
    </location>
</feature>
<evidence type="ECO:0000259" key="4">
    <source>
        <dbReference type="PROSITE" id="PS51158"/>
    </source>
</evidence>
<dbReference type="GO" id="GO:0004674">
    <property type="term" value="F:protein serine/threonine kinase activity"/>
    <property type="evidence" value="ECO:0007669"/>
    <property type="project" value="UniProtKB-KW"/>
</dbReference>
<gene>
    <name evidence="5" type="ORF">C8F04DRAFT_900212</name>
</gene>
<dbReference type="Pfam" id="PF02816">
    <property type="entry name" value="Alpha_kinase"/>
    <property type="match status" value="1"/>
</dbReference>
<dbReference type="Proteomes" id="UP001218188">
    <property type="component" value="Unassembled WGS sequence"/>
</dbReference>
<dbReference type="InterPro" id="IPR004166">
    <property type="entry name" value="a-kinase_dom"/>
</dbReference>
<evidence type="ECO:0000256" key="2">
    <source>
        <dbReference type="ARBA" id="ARBA00022679"/>
    </source>
</evidence>
<evidence type="ECO:0000313" key="6">
    <source>
        <dbReference type="Proteomes" id="UP001218188"/>
    </source>
</evidence>
<comment type="caution">
    <text evidence="5">The sequence shown here is derived from an EMBL/GenBank/DDBJ whole genome shotgun (WGS) entry which is preliminary data.</text>
</comment>
<protein>
    <recommendedName>
        <fullName evidence="4">Alpha-type protein kinase domain-containing protein</fullName>
    </recommendedName>
</protein>
<evidence type="ECO:0000256" key="3">
    <source>
        <dbReference type="ARBA" id="ARBA00022777"/>
    </source>
</evidence>
<keyword evidence="1" id="KW-0723">Serine/threonine-protein kinase</keyword>
<feature type="domain" description="Alpha-type protein kinase" evidence="4">
    <location>
        <begin position="1"/>
        <end position="88"/>
    </location>
</feature>
<keyword evidence="2" id="KW-0808">Transferase</keyword>
<keyword evidence="6" id="KW-1185">Reference proteome</keyword>
<sequence>KFSGTLVHRSHRKDLRSATIYALAHFVFGYSNRTLVIADLQGTPCLVQNSHGVVPFDVMTHTKEGDPCIGDFGIEGMKSFVNDHHCTD</sequence>
<dbReference type="SUPFAM" id="SSF56112">
    <property type="entry name" value="Protein kinase-like (PK-like)"/>
    <property type="match status" value="1"/>
</dbReference>
<dbReference type="EMBL" id="JARJCM010000105">
    <property type="protein sequence ID" value="KAJ7029123.1"/>
    <property type="molecule type" value="Genomic_DNA"/>
</dbReference>
<dbReference type="Gene3D" id="3.20.200.10">
    <property type="entry name" value="MHCK/EF2 kinase"/>
    <property type="match status" value="1"/>
</dbReference>
<keyword evidence="3" id="KW-0418">Kinase</keyword>
<feature type="non-terminal residue" evidence="5">
    <location>
        <position position="1"/>
    </location>
</feature>
<name>A0AAD6WVP1_9AGAR</name>
<dbReference type="GO" id="GO:0005524">
    <property type="term" value="F:ATP binding"/>
    <property type="evidence" value="ECO:0007669"/>
    <property type="project" value="InterPro"/>
</dbReference>
<reference evidence="5" key="1">
    <citation type="submission" date="2023-03" db="EMBL/GenBank/DDBJ databases">
        <title>Massive genome expansion in bonnet fungi (Mycena s.s.) driven by repeated elements and novel gene families across ecological guilds.</title>
        <authorList>
            <consortium name="Lawrence Berkeley National Laboratory"/>
            <person name="Harder C.B."/>
            <person name="Miyauchi S."/>
            <person name="Viragh M."/>
            <person name="Kuo A."/>
            <person name="Thoen E."/>
            <person name="Andreopoulos B."/>
            <person name="Lu D."/>
            <person name="Skrede I."/>
            <person name="Drula E."/>
            <person name="Henrissat B."/>
            <person name="Morin E."/>
            <person name="Kohler A."/>
            <person name="Barry K."/>
            <person name="LaButti K."/>
            <person name="Morin E."/>
            <person name="Salamov A."/>
            <person name="Lipzen A."/>
            <person name="Mereny Z."/>
            <person name="Hegedus B."/>
            <person name="Baldrian P."/>
            <person name="Stursova M."/>
            <person name="Weitz H."/>
            <person name="Taylor A."/>
            <person name="Grigoriev I.V."/>
            <person name="Nagy L.G."/>
            <person name="Martin F."/>
            <person name="Kauserud H."/>
        </authorList>
    </citation>
    <scope>NUCLEOTIDE SEQUENCE</scope>
    <source>
        <strain evidence="5">CBHHK200</strain>
    </source>
</reference>
<dbReference type="PROSITE" id="PS51158">
    <property type="entry name" value="ALPHA_KINASE"/>
    <property type="match status" value="1"/>
</dbReference>
<evidence type="ECO:0000256" key="1">
    <source>
        <dbReference type="ARBA" id="ARBA00022527"/>
    </source>
</evidence>
<proteinExistence type="predicted"/>
<dbReference type="AlphaFoldDB" id="A0AAD6WVP1"/>
<evidence type="ECO:0000313" key="5">
    <source>
        <dbReference type="EMBL" id="KAJ7029123.1"/>
    </source>
</evidence>
<organism evidence="5 6">
    <name type="scientific">Mycena alexandri</name>
    <dbReference type="NCBI Taxonomy" id="1745969"/>
    <lineage>
        <taxon>Eukaryota</taxon>
        <taxon>Fungi</taxon>
        <taxon>Dikarya</taxon>
        <taxon>Basidiomycota</taxon>
        <taxon>Agaricomycotina</taxon>
        <taxon>Agaricomycetes</taxon>
        <taxon>Agaricomycetidae</taxon>
        <taxon>Agaricales</taxon>
        <taxon>Marasmiineae</taxon>
        <taxon>Mycenaceae</taxon>
        <taxon>Mycena</taxon>
    </lineage>
</organism>
<accession>A0AAD6WVP1</accession>